<dbReference type="AlphaFoldDB" id="A0A6A6YG02"/>
<dbReference type="GeneID" id="54463059"/>
<proteinExistence type="predicted"/>
<protein>
    <submittedName>
        <fullName evidence="1 3">Uncharacterized protein</fullName>
    </submittedName>
</protein>
<reference evidence="3" key="2">
    <citation type="submission" date="2020-04" db="EMBL/GenBank/DDBJ databases">
        <authorList>
            <consortium name="NCBI Genome Project"/>
        </authorList>
    </citation>
    <scope>NUCLEOTIDE SEQUENCE</scope>
    <source>
        <strain evidence="3">CBS 304.34</strain>
    </source>
</reference>
<accession>A0A6A6YG02</accession>
<keyword evidence="2" id="KW-1185">Reference proteome</keyword>
<reference evidence="3" key="3">
    <citation type="submission" date="2025-04" db="UniProtKB">
        <authorList>
            <consortium name="RefSeq"/>
        </authorList>
    </citation>
    <scope>IDENTIFICATION</scope>
    <source>
        <strain evidence="3">CBS 304.34</strain>
    </source>
</reference>
<dbReference type="Proteomes" id="UP000504636">
    <property type="component" value="Unplaced"/>
</dbReference>
<evidence type="ECO:0000313" key="2">
    <source>
        <dbReference type="Proteomes" id="UP000504636"/>
    </source>
</evidence>
<evidence type="ECO:0000313" key="1">
    <source>
        <dbReference type="EMBL" id="KAF2807731.1"/>
    </source>
</evidence>
<evidence type="ECO:0000313" key="3">
    <source>
        <dbReference type="RefSeq" id="XP_033574695.1"/>
    </source>
</evidence>
<dbReference type="EMBL" id="MU003704">
    <property type="protein sequence ID" value="KAF2807731.1"/>
    <property type="molecule type" value="Genomic_DNA"/>
</dbReference>
<reference evidence="1 3" key="1">
    <citation type="journal article" date="2020" name="Stud. Mycol.">
        <title>101 Dothideomycetes genomes: a test case for predicting lifestyles and emergence of pathogens.</title>
        <authorList>
            <person name="Haridas S."/>
            <person name="Albert R."/>
            <person name="Binder M."/>
            <person name="Bloem J."/>
            <person name="Labutti K."/>
            <person name="Salamov A."/>
            <person name="Andreopoulos B."/>
            <person name="Baker S."/>
            <person name="Barry K."/>
            <person name="Bills G."/>
            <person name="Bluhm B."/>
            <person name="Cannon C."/>
            <person name="Castanera R."/>
            <person name="Culley D."/>
            <person name="Daum C."/>
            <person name="Ezra D."/>
            <person name="Gonzalez J."/>
            <person name="Henrissat B."/>
            <person name="Kuo A."/>
            <person name="Liang C."/>
            <person name="Lipzen A."/>
            <person name="Lutzoni F."/>
            <person name="Magnuson J."/>
            <person name="Mondo S."/>
            <person name="Nolan M."/>
            <person name="Ohm R."/>
            <person name="Pangilinan J."/>
            <person name="Park H.-J."/>
            <person name="Ramirez L."/>
            <person name="Alfaro M."/>
            <person name="Sun H."/>
            <person name="Tritt A."/>
            <person name="Yoshinaga Y."/>
            <person name="Zwiers L.-H."/>
            <person name="Turgeon B."/>
            <person name="Goodwin S."/>
            <person name="Spatafora J."/>
            <person name="Crous P."/>
            <person name="Grigoriev I."/>
        </authorList>
    </citation>
    <scope>NUCLEOTIDE SEQUENCE</scope>
    <source>
        <strain evidence="1 3">CBS 304.34</strain>
    </source>
</reference>
<organism evidence="1">
    <name type="scientific">Mytilinidion resinicola</name>
    <dbReference type="NCBI Taxonomy" id="574789"/>
    <lineage>
        <taxon>Eukaryota</taxon>
        <taxon>Fungi</taxon>
        <taxon>Dikarya</taxon>
        <taxon>Ascomycota</taxon>
        <taxon>Pezizomycotina</taxon>
        <taxon>Dothideomycetes</taxon>
        <taxon>Pleosporomycetidae</taxon>
        <taxon>Mytilinidiales</taxon>
        <taxon>Mytilinidiaceae</taxon>
        <taxon>Mytilinidion</taxon>
    </lineage>
</organism>
<dbReference type="RefSeq" id="XP_033574695.1">
    <property type="nucleotide sequence ID" value="XM_033722166.1"/>
</dbReference>
<sequence>MYKKRARARSVVASEAIGGGEDRGAGLSKPSRSVENLHCFKYDESGCTRRRRYLRGVLLVSSAINGVAVATRLKLAQCPAPDCEESRSEWDETSCYRGVNKTGAQSRNSSATQSVFITLERFKSSQDDCSASQSNSFTASHSLDPRVFEHNDIRHRA</sequence>
<name>A0A6A6YG02_9PEZI</name>
<gene>
    <name evidence="1 3" type="ORF">BDZ99DRAFT_478279</name>
</gene>